<dbReference type="Pfam" id="PF10545">
    <property type="entry name" value="MADF_DNA_bdg"/>
    <property type="match status" value="1"/>
</dbReference>
<protein>
    <recommendedName>
        <fullName evidence="1">MADF domain-containing protein</fullName>
    </recommendedName>
</protein>
<feature type="domain" description="MADF" evidence="1">
    <location>
        <begin position="13"/>
        <end position="52"/>
    </location>
</feature>
<dbReference type="EMBL" id="VSRR010005206">
    <property type="protein sequence ID" value="MPC41841.1"/>
    <property type="molecule type" value="Genomic_DNA"/>
</dbReference>
<accession>A0A5B7F478</accession>
<evidence type="ECO:0000313" key="3">
    <source>
        <dbReference type="Proteomes" id="UP000324222"/>
    </source>
</evidence>
<evidence type="ECO:0000313" key="2">
    <source>
        <dbReference type="EMBL" id="MPC41841.1"/>
    </source>
</evidence>
<sequence length="110" mass="12914">MARRFFDEEDEILVEEVAKHPSLWQLSHPKYKDQQLKDNFWAQVVHKVGKPVRRYLINHLLFLLSLLKAIFSRNYTFFETLSPSDCCLVENRTGTDARSKNGTSTTIVER</sequence>
<keyword evidence="3" id="KW-1185">Reference proteome</keyword>
<gene>
    <name evidence="2" type="ORF">E2C01_035448</name>
</gene>
<evidence type="ECO:0000259" key="1">
    <source>
        <dbReference type="Pfam" id="PF10545"/>
    </source>
</evidence>
<dbReference type="Proteomes" id="UP000324222">
    <property type="component" value="Unassembled WGS sequence"/>
</dbReference>
<organism evidence="2 3">
    <name type="scientific">Portunus trituberculatus</name>
    <name type="common">Swimming crab</name>
    <name type="synonym">Neptunus trituberculatus</name>
    <dbReference type="NCBI Taxonomy" id="210409"/>
    <lineage>
        <taxon>Eukaryota</taxon>
        <taxon>Metazoa</taxon>
        <taxon>Ecdysozoa</taxon>
        <taxon>Arthropoda</taxon>
        <taxon>Crustacea</taxon>
        <taxon>Multicrustacea</taxon>
        <taxon>Malacostraca</taxon>
        <taxon>Eumalacostraca</taxon>
        <taxon>Eucarida</taxon>
        <taxon>Decapoda</taxon>
        <taxon>Pleocyemata</taxon>
        <taxon>Brachyura</taxon>
        <taxon>Eubrachyura</taxon>
        <taxon>Portunoidea</taxon>
        <taxon>Portunidae</taxon>
        <taxon>Portuninae</taxon>
        <taxon>Portunus</taxon>
    </lineage>
</organism>
<proteinExistence type="predicted"/>
<comment type="caution">
    <text evidence="2">The sequence shown here is derived from an EMBL/GenBank/DDBJ whole genome shotgun (WGS) entry which is preliminary data.</text>
</comment>
<name>A0A5B7F478_PORTR</name>
<reference evidence="2 3" key="1">
    <citation type="submission" date="2019-05" db="EMBL/GenBank/DDBJ databases">
        <title>Another draft genome of Portunus trituberculatus and its Hox gene families provides insights of decapod evolution.</title>
        <authorList>
            <person name="Jeong J.-H."/>
            <person name="Song I."/>
            <person name="Kim S."/>
            <person name="Choi T."/>
            <person name="Kim D."/>
            <person name="Ryu S."/>
            <person name="Kim W."/>
        </authorList>
    </citation>
    <scope>NUCLEOTIDE SEQUENCE [LARGE SCALE GENOMIC DNA]</scope>
    <source>
        <tissue evidence="2">Muscle</tissue>
    </source>
</reference>
<dbReference type="AlphaFoldDB" id="A0A5B7F478"/>
<dbReference type="InterPro" id="IPR006578">
    <property type="entry name" value="MADF-dom"/>
</dbReference>